<reference evidence="8 9" key="1">
    <citation type="submission" date="2017-08" db="EMBL/GenBank/DDBJ databases">
        <title>Infants hospitalized years apart are colonized by the same room-sourced microbial strains.</title>
        <authorList>
            <person name="Brooks B."/>
            <person name="Olm M.R."/>
            <person name="Firek B.A."/>
            <person name="Baker R."/>
            <person name="Thomas B.C."/>
            <person name="Morowitz M.J."/>
            <person name="Banfield J.F."/>
        </authorList>
    </citation>
    <scope>NUCLEOTIDE SEQUENCE [LARGE SCALE GENOMIC DNA]</scope>
    <source>
        <strain evidence="8">S2_005_002_R2_29</strain>
    </source>
</reference>
<dbReference type="Pfam" id="PF01509">
    <property type="entry name" value="TruB_N"/>
    <property type="match status" value="1"/>
</dbReference>
<comment type="similarity">
    <text evidence="2 5">Belongs to the pseudouridine synthase TruB family. Type 1 subfamily.</text>
</comment>
<evidence type="ECO:0000313" key="8">
    <source>
        <dbReference type="EMBL" id="PZQ43818.1"/>
    </source>
</evidence>
<keyword evidence="4 5" id="KW-0413">Isomerase</keyword>
<sequence length="313" mass="34569">MARRKKGEKIDGWVNLHKPVGITSTQALAIVKRVLNAQKAGHAGTLDPLASGILPLALGEATKTVPYVQDCLKVYNFEVTWGEQRTTDDAEGTSLYTSDKRPAREAIEGLLPAFIGDVEQVPPQFSAIKVDGERAYDLARDGEEFELKTRTVYIERFEIVEYSPEKTSFRCLCGKGTYVRSLARDLGQKLGCYGYISKLERASVGPFSLKNAISLDIFQNPEHKPSPEQVLLPLQTALDDIPVLALKEQEATRLKNGNVLTLLSKPDLERMSSAGIDWESRNNVTALTTFGKKAIALVEVTGPELHPIRIFNV</sequence>
<dbReference type="NCBIfam" id="TIGR00431">
    <property type="entry name" value="TruB"/>
    <property type="match status" value="1"/>
</dbReference>
<comment type="catalytic activity">
    <reaction evidence="1 5">
        <text>uridine(55) in tRNA = pseudouridine(55) in tRNA</text>
        <dbReference type="Rhea" id="RHEA:42532"/>
        <dbReference type="Rhea" id="RHEA-COMP:10101"/>
        <dbReference type="Rhea" id="RHEA-COMP:10102"/>
        <dbReference type="ChEBI" id="CHEBI:65314"/>
        <dbReference type="ChEBI" id="CHEBI:65315"/>
        <dbReference type="EC" id="5.4.99.25"/>
    </reaction>
</comment>
<dbReference type="GO" id="GO:0031119">
    <property type="term" value="P:tRNA pseudouridine synthesis"/>
    <property type="evidence" value="ECO:0007669"/>
    <property type="project" value="UniProtKB-UniRule"/>
</dbReference>
<keyword evidence="3 5" id="KW-0819">tRNA processing</keyword>
<dbReference type="InterPro" id="IPR014780">
    <property type="entry name" value="tRNA_psdUridine_synth_TruB"/>
</dbReference>
<dbReference type="EMBL" id="QFQB01000128">
    <property type="protein sequence ID" value="PZQ43818.1"/>
    <property type="molecule type" value="Genomic_DNA"/>
</dbReference>
<dbReference type="EC" id="5.4.99.25" evidence="5"/>
<feature type="domain" description="Pseudouridine synthase II N-terminal" evidence="6">
    <location>
        <begin position="32"/>
        <end position="179"/>
    </location>
</feature>
<organism evidence="8 9">
    <name type="scientific">Micavibrio aeruginosavorus</name>
    <dbReference type="NCBI Taxonomy" id="349221"/>
    <lineage>
        <taxon>Bacteria</taxon>
        <taxon>Pseudomonadati</taxon>
        <taxon>Bdellovibrionota</taxon>
        <taxon>Bdellovibrionia</taxon>
        <taxon>Bdellovibrionales</taxon>
        <taxon>Pseudobdellovibrionaceae</taxon>
        <taxon>Micavibrio</taxon>
    </lineage>
</organism>
<protein>
    <recommendedName>
        <fullName evidence="5">tRNA pseudouridine synthase B</fullName>
        <ecNumber evidence="5">5.4.99.25</ecNumber>
    </recommendedName>
    <alternativeName>
        <fullName evidence="5">tRNA pseudouridine(55) synthase</fullName>
        <shortName evidence="5">Psi55 synthase</shortName>
    </alternativeName>
    <alternativeName>
        <fullName evidence="5">tRNA pseudouridylate synthase</fullName>
    </alternativeName>
    <alternativeName>
        <fullName evidence="5">tRNA-uridine isomerase</fullName>
    </alternativeName>
</protein>
<dbReference type="PANTHER" id="PTHR13767">
    <property type="entry name" value="TRNA-PSEUDOURIDINE SYNTHASE"/>
    <property type="match status" value="1"/>
</dbReference>
<dbReference type="InterPro" id="IPR032819">
    <property type="entry name" value="TruB_C"/>
</dbReference>
<dbReference type="Pfam" id="PF16198">
    <property type="entry name" value="TruB_C_2"/>
    <property type="match status" value="1"/>
</dbReference>
<dbReference type="GO" id="GO:0003723">
    <property type="term" value="F:RNA binding"/>
    <property type="evidence" value="ECO:0007669"/>
    <property type="project" value="InterPro"/>
</dbReference>
<feature type="domain" description="tRNA pseudouridylate synthase B C-terminal" evidence="7">
    <location>
        <begin position="180"/>
        <end position="238"/>
    </location>
</feature>
<dbReference type="GO" id="GO:1990481">
    <property type="term" value="P:mRNA pseudouridine synthesis"/>
    <property type="evidence" value="ECO:0007669"/>
    <property type="project" value="TreeGrafter"/>
</dbReference>
<comment type="function">
    <text evidence="5">Responsible for synthesis of pseudouridine from uracil-55 in the psi GC loop of transfer RNAs.</text>
</comment>
<accession>A0A2W5MTW8</accession>
<gene>
    <name evidence="5" type="primary">truB</name>
    <name evidence="8" type="ORF">DI551_11400</name>
</gene>
<evidence type="ECO:0000256" key="4">
    <source>
        <dbReference type="ARBA" id="ARBA00023235"/>
    </source>
</evidence>
<dbReference type="CDD" id="cd02573">
    <property type="entry name" value="PseudoU_synth_EcTruB"/>
    <property type="match status" value="1"/>
</dbReference>
<evidence type="ECO:0000256" key="3">
    <source>
        <dbReference type="ARBA" id="ARBA00022694"/>
    </source>
</evidence>
<dbReference type="HAMAP" id="MF_01080">
    <property type="entry name" value="TruB_bact"/>
    <property type="match status" value="1"/>
</dbReference>
<proteinExistence type="inferred from homology"/>
<comment type="caution">
    <text evidence="8">The sequence shown here is derived from an EMBL/GenBank/DDBJ whole genome shotgun (WGS) entry which is preliminary data.</text>
</comment>
<evidence type="ECO:0000313" key="9">
    <source>
        <dbReference type="Proteomes" id="UP000249417"/>
    </source>
</evidence>
<dbReference type="InterPro" id="IPR002501">
    <property type="entry name" value="PsdUridine_synth_N"/>
</dbReference>
<dbReference type="SUPFAM" id="SSF55120">
    <property type="entry name" value="Pseudouridine synthase"/>
    <property type="match status" value="1"/>
</dbReference>
<dbReference type="Proteomes" id="UP000249417">
    <property type="component" value="Unassembled WGS sequence"/>
</dbReference>
<feature type="active site" description="Nucleophile" evidence="5">
    <location>
        <position position="47"/>
    </location>
</feature>
<dbReference type="GO" id="GO:0160148">
    <property type="term" value="F:tRNA pseudouridine(55) synthase activity"/>
    <property type="evidence" value="ECO:0007669"/>
    <property type="project" value="UniProtKB-EC"/>
</dbReference>
<evidence type="ECO:0000259" key="6">
    <source>
        <dbReference type="Pfam" id="PF01509"/>
    </source>
</evidence>
<evidence type="ECO:0000256" key="5">
    <source>
        <dbReference type="HAMAP-Rule" id="MF_01080"/>
    </source>
</evidence>
<evidence type="ECO:0000256" key="1">
    <source>
        <dbReference type="ARBA" id="ARBA00000385"/>
    </source>
</evidence>
<name>A0A2W5MTW8_9BACT</name>
<dbReference type="Gene3D" id="3.30.2350.10">
    <property type="entry name" value="Pseudouridine synthase"/>
    <property type="match status" value="1"/>
</dbReference>
<dbReference type="PANTHER" id="PTHR13767:SF2">
    <property type="entry name" value="PSEUDOURIDYLATE SYNTHASE TRUB1"/>
    <property type="match status" value="1"/>
</dbReference>
<dbReference type="InterPro" id="IPR020103">
    <property type="entry name" value="PsdUridine_synth_cat_dom_sf"/>
</dbReference>
<dbReference type="AlphaFoldDB" id="A0A2W5MTW8"/>
<evidence type="ECO:0000259" key="7">
    <source>
        <dbReference type="Pfam" id="PF16198"/>
    </source>
</evidence>
<evidence type="ECO:0000256" key="2">
    <source>
        <dbReference type="ARBA" id="ARBA00005642"/>
    </source>
</evidence>